<protein>
    <submittedName>
        <fullName evidence="14">Scavenger receptor cysteine-rich type 1 protein M130</fullName>
    </submittedName>
</protein>
<feature type="chain" id="PRO_5012315501" evidence="11">
    <location>
        <begin position="18"/>
        <end position="547"/>
    </location>
</feature>
<dbReference type="Pfam" id="PF00530">
    <property type="entry name" value="SRCR"/>
    <property type="match status" value="3"/>
</dbReference>
<dbReference type="EMBL" id="LSMT01000225">
    <property type="protein sequence ID" value="PFX22919.1"/>
    <property type="molecule type" value="Genomic_DNA"/>
</dbReference>
<feature type="domain" description="Protein kinase" evidence="12">
    <location>
        <begin position="308"/>
        <end position="547"/>
    </location>
</feature>
<feature type="domain" description="SRCR" evidence="13">
    <location>
        <begin position="135"/>
        <end position="235"/>
    </location>
</feature>
<evidence type="ECO:0000313" key="14">
    <source>
        <dbReference type="EMBL" id="PFX22919.1"/>
    </source>
</evidence>
<dbReference type="PANTHER" id="PTHR48071:SF24">
    <property type="entry name" value="DELETED IN MALIGNANT BRAIN TUMORS 1 PROTEIN-LIKE"/>
    <property type="match status" value="1"/>
</dbReference>
<dbReference type="PROSITE" id="PS50287">
    <property type="entry name" value="SRCR_2"/>
    <property type="match status" value="3"/>
</dbReference>
<dbReference type="GO" id="GO:0016020">
    <property type="term" value="C:membrane"/>
    <property type="evidence" value="ECO:0007669"/>
    <property type="project" value="UniProtKB-SubCell"/>
</dbReference>
<dbReference type="STRING" id="50429.A0A2B4S1J0"/>
<keyword evidence="5" id="KW-1133">Transmembrane helix</keyword>
<dbReference type="PROSITE" id="PS50011">
    <property type="entry name" value="PROTEIN_KINASE_DOM"/>
    <property type="match status" value="1"/>
</dbReference>
<proteinExistence type="predicted"/>
<accession>A0A2B4S1J0</accession>
<keyword evidence="4" id="KW-0677">Repeat</keyword>
<evidence type="ECO:0000256" key="8">
    <source>
        <dbReference type="ARBA" id="ARBA00023170"/>
    </source>
</evidence>
<keyword evidence="9" id="KW-0325">Glycoprotein</keyword>
<dbReference type="FunFam" id="3.10.250.10:FF:000001">
    <property type="entry name" value="Lysyl oxidase 4 isoform X1"/>
    <property type="match status" value="1"/>
</dbReference>
<dbReference type="Proteomes" id="UP000225706">
    <property type="component" value="Unassembled WGS sequence"/>
</dbReference>
<feature type="disulfide bond" evidence="10">
    <location>
        <begin position="173"/>
        <end position="234"/>
    </location>
</feature>
<keyword evidence="3 11" id="KW-0732">Signal</keyword>
<evidence type="ECO:0000256" key="9">
    <source>
        <dbReference type="ARBA" id="ARBA00023180"/>
    </source>
</evidence>
<dbReference type="Gene3D" id="3.30.200.20">
    <property type="entry name" value="Phosphorylase Kinase, domain 1"/>
    <property type="match status" value="1"/>
</dbReference>
<evidence type="ECO:0000256" key="2">
    <source>
        <dbReference type="ARBA" id="ARBA00022692"/>
    </source>
</evidence>
<dbReference type="InterPro" id="IPR036772">
    <property type="entry name" value="SRCR-like_dom_sf"/>
</dbReference>
<feature type="disulfide bond" evidence="10">
    <location>
        <begin position="315"/>
        <end position="325"/>
    </location>
</feature>
<dbReference type="SMART" id="SM00202">
    <property type="entry name" value="SR"/>
    <property type="match status" value="3"/>
</dbReference>
<dbReference type="InterPro" id="IPR011009">
    <property type="entry name" value="Kinase-like_dom_sf"/>
</dbReference>
<name>A0A2B4S1J0_STYPI</name>
<keyword evidence="6" id="KW-0472">Membrane</keyword>
<comment type="caution">
    <text evidence="14">The sequence shown here is derived from an EMBL/GenBank/DDBJ whole genome shotgun (WGS) entry which is preliminary data.</text>
</comment>
<comment type="caution">
    <text evidence="10">Lacks conserved residue(s) required for the propagation of feature annotation.</text>
</comment>
<comment type="subcellular location">
    <subcellularLocation>
        <location evidence="1">Membrane</location>
        <topology evidence="1">Single-pass membrane protein</topology>
    </subcellularLocation>
</comment>
<evidence type="ECO:0000256" key="7">
    <source>
        <dbReference type="ARBA" id="ARBA00023157"/>
    </source>
</evidence>
<dbReference type="Gene3D" id="1.10.510.10">
    <property type="entry name" value="Transferase(Phosphotransferase) domain 1"/>
    <property type="match status" value="1"/>
</dbReference>
<dbReference type="InterPro" id="IPR001245">
    <property type="entry name" value="Ser-Thr/Tyr_kinase_cat_dom"/>
</dbReference>
<feature type="disulfide bond" evidence="10">
    <location>
        <begin position="205"/>
        <end position="215"/>
    </location>
</feature>
<evidence type="ECO:0000256" key="11">
    <source>
        <dbReference type="SAM" id="SignalP"/>
    </source>
</evidence>
<dbReference type="SUPFAM" id="SSF56112">
    <property type="entry name" value="Protein kinase-like (PK-like)"/>
    <property type="match status" value="1"/>
</dbReference>
<dbReference type="Pfam" id="PF07714">
    <property type="entry name" value="PK_Tyr_Ser-Thr"/>
    <property type="match status" value="2"/>
</dbReference>
<dbReference type="AlphaFoldDB" id="A0A2B4S1J0"/>
<evidence type="ECO:0000256" key="1">
    <source>
        <dbReference type="ARBA" id="ARBA00004167"/>
    </source>
</evidence>
<dbReference type="FunFam" id="3.10.250.10:FF:000007">
    <property type="entry name" value="Soluble scavenger receptor cysteine-rich domain-containing protein SSC5D"/>
    <property type="match status" value="1"/>
</dbReference>
<organism evidence="14 15">
    <name type="scientific">Stylophora pistillata</name>
    <name type="common">Smooth cauliflower coral</name>
    <dbReference type="NCBI Taxonomy" id="50429"/>
    <lineage>
        <taxon>Eukaryota</taxon>
        <taxon>Metazoa</taxon>
        <taxon>Cnidaria</taxon>
        <taxon>Anthozoa</taxon>
        <taxon>Hexacorallia</taxon>
        <taxon>Scleractinia</taxon>
        <taxon>Astrocoeniina</taxon>
        <taxon>Pocilloporidae</taxon>
        <taxon>Stylophora</taxon>
    </lineage>
</organism>
<reference evidence="15" key="1">
    <citation type="journal article" date="2017" name="bioRxiv">
        <title>Comparative analysis of the genomes of Stylophora pistillata and Acropora digitifera provides evidence for extensive differences between species of corals.</title>
        <authorList>
            <person name="Voolstra C.R."/>
            <person name="Li Y."/>
            <person name="Liew Y.J."/>
            <person name="Baumgarten S."/>
            <person name="Zoccola D."/>
            <person name="Flot J.-F."/>
            <person name="Tambutte S."/>
            <person name="Allemand D."/>
            <person name="Aranda M."/>
        </authorList>
    </citation>
    <scope>NUCLEOTIDE SEQUENCE [LARGE SCALE GENOMIC DNA]</scope>
</reference>
<dbReference type="InterPro" id="IPR001190">
    <property type="entry name" value="SRCR"/>
</dbReference>
<dbReference type="GO" id="GO:0005524">
    <property type="term" value="F:ATP binding"/>
    <property type="evidence" value="ECO:0007669"/>
    <property type="project" value="InterPro"/>
</dbReference>
<feature type="disulfide bond" evidence="10">
    <location>
        <begin position="91"/>
        <end position="101"/>
    </location>
</feature>
<dbReference type="PRINTS" id="PR00258">
    <property type="entry name" value="SPERACTRCPTR"/>
</dbReference>
<evidence type="ECO:0000256" key="3">
    <source>
        <dbReference type="ARBA" id="ARBA00022729"/>
    </source>
</evidence>
<dbReference type="OrthoDB" id="5946501at2759"/>
<feature type="domain" description="SRCR" evidence="13">
    <location>
        <begin position="22"/>
        <end position="123"/>
    </location>
</feature>
<feature type="domain" description="SRCR" evidence="13">
    <location>
        <begin position="244"/>
        <end position="346"/>
    </location>
</feature>
<keyword evidence="8 14" id="KW-0675">Receptor</keyword>
<keyword evidence="7 10" id="KW-1015">Disulfide bond</keyword>
<dbReference type="FunFam" id="3.10.250.10:FF:000016">
    <property type="entry name" value="Scavenger receptor cysteine-rich protein type 12"/>
    <property type="match status" value="1"/>
</dbReference>
<evidence type="ECO:0000256" key="5">
    <source>
        <dbReference type="ARBA" id="ARBA00022989"/>
    </source>
</evidence>
<evidence type="ECO:0000313" key="15">
    <source>
        <dbReference type="Proteomes" id="UP000225706"/>
    </source>
</evidence>
<sequence>MCSLWISFFMVILETQAFRITVNLTDGPGSYAGRVEVKYNGNWGRVCDYGININVGHVICRQLGYPQAIATPCNNAFGPGNTCYGMTSVRCDGNESSLAECDYNWERAPCTKGLKGALGVVCEKLNMTVTHPLPLRLAHASVPYAGCVQVEYAGIWGQIGMFGWDQEDGRVACRQLGYPDVLTVLYKCFYPPRYFTLTWMDSVKCTGNELSLSNCTYELITYRSAHWTNAGVVCKNNSETVKQIRLAGSNMTNAGRVEVNIAGVWGTIRNRGWNLTSAHVACRELGYPGAETAILFAVIPFGRGEGPVWMSNLKCQGHESSLWECSWSRIAGIYWDHDNDAGVVCRLEDPNSKESRSSDSENGLLTELKILSCLGSHPNILNLFGACTLKGPTYLVFEETEDGSLLEYLKKNQMSDEMNSTRNFCTLSKVEKLKIALDVSNGMKHIAERKVSGESVWSQVRCLLTIDECFSLRSKPWGKGDVPYPGIQARDLLESLKSGYRMEKPMKTSTVVYELMTKCWQFSARDRPKFSELCMVLDTLVTRETSE</sequence>
<evidence type="ECO:0000256" key="10">
    <source>
        <dbReference type="PROSITE-ProRule" id="PRU00196"/>
    </source>
</evidence>
<dbReference type="Gene3D" id="3.10.250.10">
    <property type="entry name" value="SRCR-like domain"/>
    <property type="match status" value="3"/>
</dbReference>
<keyword evidence="15" id="KW-1185">Reference proteome</keyword>
<evidence type="ECO:0000256" key="4">
    <source>
        <dbReference type="ARBA" id="ARBA00022737"/>
    </source>
</evidence>
<gene>
    <name evidence="14" type="primary">CD163</name>
    <name evidence="14" type="ORF">AWC38_SpisGene12563</name>
</gene>
<evidence type="ECO:0000259" key="12">
    <source>
        <dbReference type="PROSITE" id="PS50011"/>
    </source>
</evidence>
<keyword evidence="2" id="KW-0812">Transmembrane</keyword>
<evidence type="ECO:0000256" key="6">
    <source>
        <dbReference type="ARBA" id="ARBA00023136"/>
    </source>
</evidence>
<dbReference type="SUPFAM" id="SSF56487">
    <property type="entry name" value="SRCR-like"/>
    <property type="match status" value="3"/>
</dbReference>
<dbReference type="PANTHER" id="PTHR48071">
    <property type="entry name" value="SRCR DOMAIN-CONTAINING PROTEIN"/>
    <property type="match status" value="1"/>
</dbReference>
<evidence type="ECO:0000259" key="13">
    <source>
        <dbReference type="PROSITE" id="PS50287"/>
    </source>
</evidence>
<dbReference type="InterPro" id="IPR000719">
    <property type="entry name" value="Prot_kinase_dom"/>
</dbReference>
<feature type="signal peptide" evidence="11">
    <location>
        <begin position="1"/>
        <end position="17"/>
    </location>
</feature>
<dbReference type="GO" id="GO:0004672">
    <property type="term" value="F:protein kinase activity"/>
    <property type="evidence" value="ECO:0007669"/>
    <property type="project" value="InterPro"/>
</dbReference>